<dbReference type="PANTHER" id="PTHR31174">
    <property type="entry name" value="SEED MATURATION FAMILY PROTEIN"/>
    <property type="match status" value="1"/>
</dbReference>
<gene>
    <name evidence="4" type="ORF">QJS10_CPA06g01944</name>
</gene>
<dbReference type="AlphaFoldDB" id="A0AAV9EJA7"/>
<dbReference type="InterPro" id="IPR007011">
    <property type="entry name" value="LEA_SMP_dom"/>
</dbReference>
<proteinExistence type="inferred from homology"/>
<keyword evidence="2" id="KW-0677">Repeat</keyword>
<dbReference type="InterPro" id="IPR042971">
    <property type="entry name" value="LEA_SMP"/>
</dbReference>
<organism evidence="4 5">
    <name type="scientific">Acorus calamus</name>
    <name type="common">Sweet flag</name>
    <dbReference type="NCBI Taxonomy" id="4465"/>
    <lineage>
        <taxon>Eukaryota</taxon>
        <taxon>Viridiplantae</taxon>
        <taxon>Streptophyta</taxon>
        <taxon>Embryophyta</taxon>
        <taxon>Tracheophyta</taxon>
        <taxon>Spermatophyta</taxon>
        <taxon>Magnoliopsida</taxon>
        <taxon>Liliopsida</taxon>
        <taxon>Acoraceae</taxon>
        <taxon>Acorus</taxon>
    </lineage>
</organism>
<dbReference type="Proteomes" id="UP001180020">
    <property type="component" value="Unassembled WGS sequence"/>
</dbReference>
<protein>
    <recommendedName>
        <fullName evidence="3">SMP domain-containing protein</fullName>
    </recommendedName>
</protein>
<evidence type="ECO:0000313" key="5">
    <source>
        <dbReference type="Proteomes" id="UP001180020"/>
    </source>
</evidence>
<keyword evidence="5" id="KW-1185">Reference proteome</keyword>
<feature type="domain" description="SMP" evidence="3">
    <location>
        <begin position="10"/>
        <end position="59"/>
    </location>
</feature>
<evidence type="ECO:0000259" key="3">
    <source>
        <dbReference type="Pfam" id="PF04927"/>
    </source>
</evidence>
<evidence type="ECO:0000313" key="4">
    <source>
        <dbReference type="EMBL" id="KAK1313044.1"/>
    </source>
</evidence>
<reference evidence="4" key="1">
    <citation type="journal article" date="2023" name="Nat. Commun.">
        <title>Diploid and tetraploid genomes of Acorus and the evolution of monocots.</title>
        <authorList>
            <person name="Ma L."/>
            <person name="Liu K.W."/>
            <person name="Li Z."/>
            <person name="Hsiao Y.Y."/>
            <person name="Qi Y."/>
            <person name="Fu T."/>
            <person name="Tang G.D."/>
            <person name="Zhang D."/>
            <person name="Sun W.H."/>
            <person name="Liu D.K."/>
            <person name="Li Y."/>
            <person name="Chen G.Z."/>
            <person name="Liu X.D."/>
            <person name="Liao X.Y."/>
            <person name="Jiang Y.T."/>
            <person name="Yu X."/>
            <person name="Hao Y."/>
            <person name="Huang J."/>
            <person name="Zhao X.W."/>
            <person name="Ke S."/>
            <person name="Chen Y.Y."/>
            <person name="Wu W.L."/>
            <person name="Hsu J.L."/>
            <person name="Lin Y.F."/>
            <person name="Huang M.D."/>
            <person name="Li C.Y."/>
            <person name="Huang L."/>
            <person name="Wang Z.W."/>
            <person name="Zhao X."/>
            <person name="Zhong W.Y."/>
            <person name="Peng D.H."/>
            <person name="Ahmad S."/>
            <person name="Lan S."/>
            <person name="Zhang J.S."/>
            <person name="Tsai W.C."/>
            <person name="Van de Peer Y."/>
            <person name="Liu Z.J."/>
        </authorList>
    </citation>
    <scope>NUCLEOTIDE SEQUENCE</scope>
    <source>
        <strain evidence="4">CP</strain>
    </source>
</reference>
<dbReference type="Pfam" id="PF04927">
    <property type="entry name" value="SMP"/>
    <property type="match status" value="1"/>
</dbReference>
<comment type="similarity">
    <text evidence="1">Belongs to the LEA type SMP family.</text>
</comment>
<reference evidence="4" key="2">
    <citation type="submission" date="2023-06" db="EMBL/GenBank/DDBJ databases">
        <authorList>
            <person name="Ma L."/>
            <person name="Liu K.-W."/>
            <person name="Li Z."/>
            <person name="Hsiao Y.-Y."/>
            <person name="Qi Y."/>
            <person name="Fu T."/>
            <person name="Tang G."/>
            <person name="Zhang D."/>
            <person name="Sun W.-H."/>
            <person name="Liu D.-K."/>
            <person name="Li Y."/>
            <person name="Chen G.-Z."/>
            <person name="Liu X.-D."/>
            <person name="Liao X.-Y."/>
            <person name="Jiang Y.-T."/>
            <person name="Yu X."/>
            <person name="Hao Y."/>
            <person name="Huang J."/>
            <person name="Zhao X.-W."/>
            <person name="Ke S."/>
            <person name="Chen Y.-Y."/>
            <person name="Wu W.-L."/>
            <person name="Hsu J.-L."/>
            <person name="Lin Y.-F."/>
            <person name="Huang M.-D."/>
            <person name="Li C.-Y."/>
            <person name="Huang L."/>
            <person name="Wang Z.-W."/>
            <person name="Zhao X."/>
            <person name="Zhong W.-Y."/>
            <person name="Peng D.-H."/>
            <person name="Ahmad S."/>
            <person name="Lan S."/>
            <person name="Zhang J.-S."/>
            <person name="Tsai W.-C."/>
            <person name="Van De Peer Y."/>
            <person name="Liu Z.-J."/>
        </authorList>
    </citation>
    <scope>NUCLEOTIDE SEQUENCE</scope>
    <source>
        <strain evidence="4">CP</strain>
        <tissue evidence="4">Leaves</tissue>
    </source>
</reference>
<accession>A0AAV9EJA7</accession>
<name>A0AAV9EJA7_ACOCL</name>
<comment type="caution">
    <text evidence="4">The sequence shown here is derived from an EMBL/GenBank/DDBJ whole genome shotgun (WGS) entry which is preliminary data.</text>
</comment>
<dbReference type="PANTHER" id="PTHR31174:SF31">
    <property type="entry name" value="LATE EMBRYOGENESIS ABUNDANT PROTEIN 3"/>
    <property type="match status" value="1"/>
</dbReference>
<evidence type="ECO:0000256" key="1">
    <source>
        <dbReference type="ARBA" id="ARBA00010733"/>
    </source>
</evidence>
<sequence length="63" mass="7007">MWTGSHEDGDATTKLLVDKEVTREDAERVTGVELWNKPEMLTYRGGVATSVMAAARLNRSNQL</sequence>
<evidence type="ECO:0000256" key="2">
    <source>
        <dbReference type="ARBA" id="ARBA00022737"/>
    </source>
</evidence>
<dbReference type="EMBL" id="JAUJYO010000006">
    <property type="protein sequence ID" value="KAK1313044.1"/>
    <property type="molecule type" value="Genomic_DNA"/>
</dbReference>